<comment type="caution">
    <text evidence="10">The sequence shown here is derived from an EMBL/GenBank/DDBJ whole genome shotgun (WGS) entry which is preliminary data.</text>
</comment>
<protein>
    <recommendedName>
        <fullName evidence="3 7">Dihydrofolate reductase</fullName>
        <ecNumber evidence="3 7">1.5.1.3</ecNumber>
    </recommendedName>
</protein>
<evidence type="ECO:0000256" key="2">
    <source>
        <dbReference type="ARBA" id="ARBA00009539"/>
    </source>
</evidence>
<comment type="pathway">
    <text evidence="1 7">Cofactor biosynthesis; tetrahydrofolate biosynthesis; 5,6,7,8-tetrahydrofolate from 7,8-dihydrofolate: step 1/1.</text>
</comment>
<dbReference type="PIRSF" id="PIRSF000194">
    <property type="entry name" value="DHFR"/>
    <property type="match status" value="1"/>
</dbReference>
<comment type="catalytic activity">
    <reaction evidence="7">
        <text>(6S)-5,6,7,8-tetrahydrofolate + NADP(+) = 7,8-dihydrofolate + NADPH + H(+)</text>
        <dbReference type="Rhea" id="RHEA:15009"/>
        <dbReference type="ChEBI" id="CHEBI:15378"/>
        <dbReference type="ChEBI" id="CHEBI:57451"/>
        <dbReference type="ChEBI" id="CHEBI:57453"/>
        <dbReference type="ChEBI" id="CHEBI:57783"/>
        <dbReference type="ChEBI" id="CHEBI:58349"/>
        <dbReference type="EC" id="1.5.1.3"/>
    </reaction>
</comment>
<dbReference type="EC" id="1.5.1.3" evidence="3 7"/>
<evidence type="ECO:0000313" key="10">
    <source>
        <dbReference type="EMBL" id="GHP12763.1"/>
    </source>
</evidence>
<evidence type="ECO:0000256" key="3">
    <source>
        <dbReference type="ARBA" id="ARBA00012856"/>
    </source>
</evidence>
<evidence type="ECO:0000256" key="1">
    <source>
        <dbReference type="ARBA" id="ARBA00004903"/>
    </source>
</evidence>
<comment type="function">
    <text evidence="7">Key enzyme in folate metabolism. Catalyzes an essential reaction for de novo glycine and purine synthesis, and for DNA precursor synthesis.</text>
</comment>
<evidence type="ECO:0000259" key="9">
    <source>
        <dbReference type="PROSITE" id="PS51330"/>
    </source>
</evidence>
<evidence type="ECO:0000256" key="4">
    <source>
        <dbReference type="ARBA" id="ARBA00022563"/>
    </source>
</evidence>
<dbReference type="PROSITE" id="PS51330">
    <property type="entry name" value="DHFR_2"/>
    <property type="match status" value="1"/>
</dbReference>
<evidence type="ECO:0000256" key="6">
    <source>
        <dbReference type="ARBA" id="ARBA00023002"/>
    </source>
</evidence>
<dbReference type="InterPro" id="IPR012259">
    <property type="entry name" value="DHFR"/>
</dbReference>
<dbReference type="PANTHER" id="PTHR48069">
    <property type="entry name" value="DIHYDROFOLATE REDUCTASE"/>
    <property type="match status" value="1"/>
</dbReference>
<name>A0ABQ3VVU8_9LACO</name>
<evidence type="ECO:0000256" key="5">
    <source>
        <dbReference type="ARBA" id="ARBA00022857"/>
    </source>
</evidence>
<dbReference type="InterPro" id="IPR001796">
    <property type="entry name" value="DHFR_dom"/>
</dbReference>
<evidence type="ECO:0000256" key="7">
    <source>
        <dbReference type="PIRNR" id="PIRNR000194"/>
    </source>
</evidence>
<dbReference type="PRINTS" id="PR00070">
    <property type="entry name" value="DHFR"/>
</dbReference>
<feature type="domain" description="DHFR" evidence="9">
    <location>
        <begin position="1"/>
        <end position="160"/>
    </location>
</feature>
<keyword evidence="6 7" id="KW-0560">Oxidoreductase</keyword>
<proteinExistence type="inferred from homology"/>
<dbReference type="InterPro" id="IPR024072">
    <property type="entry name" value="DHFR-like_dom_sf"/>
</dbReference>
<dbReference type="PROSITE" id="PS00075">
    <property type="entry name" value="DHFR_1"/>
    <property type="match status" value="1"/>
</dbReference>
<dbReference type="InterPro" id="IPR017925">
    <property type="entry name" value="DHFR_CS"/>
</dbReference>
<dbReference type="RefSeq" id="WP_203628826.1">
    <property type="nucleotide sequence ID" value="NZ_BNJR01000004.1"/>
</dbReference>
<evidence type="ECO:0000313" key="11">
    <source>
        <dbReference type="Proteomes" id="UP000604765"/>
    </source>
</evidence>
<accession>A0ABQ3VVU8</accession>
<keyword evidence="5 7" id="KW-0521">NADP</keyword>
<dbReference type="Gene3D" id="3.40.430.10">
    <property type="entry name" value="Dihydrofolate Reductase, subunit A"/>
    <property type="match status" value="1"/>
</dbReference>
<dbReference type="PANTHER" id="PTHR48069:SF3">
    <property type="entry name" value="DIHYDROFOLATE REDUCTASE"/>
    <property type="match status" value="1"/>
</dbReference>
<dbReference type="CDD" id="cd00209">
    <property type="entry name" value="DHFR"/>
    <property type="match status" value="1"/>
</dbReference>
<organism evidence="10 11">
    <name type="scientific">Lentilactobacillus fungorum</name>
    <dbReference type="NCBI Taxonomy" id="2201250"/>
    <lineage>
        <taxon>Bacteria</taxon>
        <taxon>Bacillati</taxon>
        <taxon>Bacillota</taxon>
        <taxon>Bacilli</taxon>
        <taxon>Lactobacillales</taxon>
        <taxon>Lactobacillaceae</taxon>
        <taxon>Lentilactobacillus</taxon>
    </lineage>
</organism>
<keyword evidence="11" id="KW-1185">Reference proteome</keyword>
<dbReference type="EMBL" id="BNJR01000004">
    <property type="protein sequence ID" value="GHP12763.1"/>
    <property type="molecule type" value="Genomic_DNA"/>
</dbReference>
<keyword evidence="4 7" id="KW-0554">One-carbon metabolism</keyword>
<comment type="similarity">
    <text evidence="2 7 8">Belongs to the dihydrofolate reductase family.</text>
</comment>
<reference evidence="10 11" key="1">
    <citation type="journal article" date="2021" name="Int. J. Syst. Evol. Microbiol.">
        <title>Lentilactobacillus fungorum sp. nov., isolated from spent mushroom substrates.</title>
        <authorList>
            <person name="Tohno M."/>
            <person name="Tanizawa Y."/>
            <person name="Kojima Y."/>
            <person name="Sakamoto M."/>
            <person name="Ohkuma M."/>
            <person name="Kobayashi H."/>
        </authorList>
    </citation>
    <scope>NUCLEOTIDE SEQUENCE [LARGE SCALE GENOMIC DNA]</scope>
    <source>
        <strain evidence="10 11">YK48G</strain>
    </source>
</reference>
<dbReference type="SUPFAM" id="SSF53597">
    <property type="entry name" value="Dihydrofolate reductase-like"/>
    <property type="match status" value="1"/>
</dbReference>
<dbReference type="Pfam" id="PF00186">
    <property type="entry name" value="DHFR_1"/>
    <property type="match status" value="1"/>
</dbReference>
<dbReference type="Proteomes" id="UP000604765">
    <property type="component" value="Unassembled WGS sequence"/>
</dbReference>
<evidence type="ECO:0000256" key="8">
    <source>
        <dbReference type="RuleBase" id="RU004474"/>
    </source>
</evidence>
<gene>
    <name evidence="10" type="primary">dfrA</name>
    <name evidence="10" type="ORF">YK48G_01880</name>
</gene>
<sequence>MISFIWAEDQNGLIGANGQLPWHLADDMKYFKQTTMGHPIVSGARTFRSYNRPLPGRENIVVSRQHDFPEGVVVVSSIADLNRLITANPGQNYFVTGGANLFSQLLTQVDRLYRTKIAHSFTGDTYMPTIDYTNFELVSSIDGVVNEQNPYPHVFEVFERN</sequence>